<dbReference type="OrthoDB" id="10034054at2759"/>
<sequence>MSGISMPAKETSQSQALLSATMLAKSVSETTDYKKEEEEEEAKLDRRMKSQKDFRQLMLYCFQQGFTASQTMIELYSVFGKACVTLHTIWRWYRKFRTGDFNVEDLPRSGRPQKFDVTLLKDIMHKNPQMTVKELAATLHKSASTVQIYLKKLVLQVVHVELNTWESSIAVRVIYRVSPSLSNSLFLHFSFLFILKSILNSMK</sequence>
<dbReference type="GO" id="GO:0003690">
    <property type="term" value="F:double-stranded DNA binding"/>
    <property type="evidence" value="ECO:0007669"/>
    <property type="project" value="TreeGrafter"/>
</dbReference>
<evidence type="ECO:0000313" key="3">
    <source>
        <dbReference type="EMBL" id="KAG5322990.1"/>
    </source>
</evidence>
<dbReference type="GO" id="GO:0000014">
    <property type="term" value="F:single-stranded DNA endodeoxyribonuclease activity"/>
    <property type="evidence" value="ECO:0007669"/>
    <property type="project" value="TreeGrafter"/>
</dbReference>
<dbReference type="EMBL" id="JAANIB010009058">
    <property type="protein sequence ID" value="KAG5322990.1"/>
    <property type="molecule type" value="Genomic_DNA"/>
</dbReference>
<dbReference type="Pfam" id="PF13412">
    <property type="entry name" value="HTH_24"/>
    <property type="match status" value="1"/>
</dbReference>
<dbReference type="GO" id="GO:0032259">
    <property type="term" value="P:methylation"/>
    <property type="evidence" value="ECO:0007669"/>
    <property type="project" value="UniProtKB-KW"/>
</dbReference>
<dbReference type="GO" id="GO:0000729">
    <property type="term" value="P:DNA double-strand break processing"/>
    <property type="evidence" value="ECO:0007669"/>
    <property type="project" value="TreeGrafter"/>
</dbReference>
<dbReference type="InterPro" id="IPR041426">
    <property type="entry name" value="Mos1_HTH"/>
</dbReference>
<comment type="caution">
    <text evidence="3">The sequence shown here is derived from an EMBL/GenBank/DDBJ whole genome shotgun (WGS) entry which is preliminary data.</text>
</comment>
<dbReference type="GO" id="GO:0006303">
    <property type="term" value="P:double-strand break repair via nonhomologous end joining"/>
    <property type="evidence" value="ECO:0007669"/>
    <property type="project" value="TreeGrafter"/>
</dbReference>
<dbReference type="Gene3D" id="1.10.10.1450">
    <property type="match status" value="1"/>
</dbReference>
<dbReference type="GO" id="GO:0044774">
    <property type="term" value="P:mitotic DNA integrity checkpoint signaling"/>
    <property type="evidence" value="ECO:0007669"/>
    <property type="project" value="TreeGrafter"/>
</dbReference>
<dbReference type="GO" id="GO:0000793">
    <property type="term" value="C:condensed chromosome"/>
    <property type="evidence" value="ECO:0007669"/>
    <property type="project" value="TreeGrafter"/>
</dbReference>
<dbReference type="InterPro" id="IPR052709">
    <property type="entry name" value="Transposase-MT_Hybrid"/>
</dbReference>
<feature type="non-terminal residue" evidence="3">
    <location>
        <position position="1"/>
    </location>
</feature>
<dbReference type="GO" id="GO:0035861">
    <property type="term" value="C:site of double-strand break"/>
    <property type="evidence" value="ECO:0007669"/>
    <property type="project" value="TreeGrafter"/>
</dbReference>
<evidence type="ECO:0000259" key="2">
    <source>
        <dbReference type="Pfam" id="PF17906"/>
    </source>
</evidence>
<dbReference type="AlphaFoldDB" id="A0A836EYM4"/>
<protein>
    <submittedName>
        <fullName evidence="3">SETMR methyltransferase</fullName>
    </submittedName>
</protein>
<accession>A0A836EYM4</accession>
<feature type="domain" description="Mos1 transposase HTH" evidence="2">
    <location>
        <begin position="52"/>
        <end position="100"/>
    </location>
</feature>
<name>A0A836EYM4_9HYME</name>
<dbReference type="GO" id="GO:0015074">
    <property type="term" value="P:DNA integration"/>
    <property type="evidence" value="ECO:0007669"/>
    <property type="project" value="TreeGrafter"/>
</dbReference>
<gene>
    <name evidence="3" type="primary">Setmar_116</name>
    <name evidence="3" type="ORF">G6Z77_0008161</name>
</gene>
<evidence type="ECO:0000313" key="4">
    <source>
        <dbReference type="Proteomes" id="UP000670152"/>
    </source>
</evidence>
<dbReference type="GO" id="GO:0044547">
    <property type="term" value="F:DNA topoisomerase binding"/>
    <property type="evidence" value="ECO:0007669"/>
    <property type="project" value="TreeGrafter"/>
</dbReference>
<dbReference type="Proteomes" id="UP000670152">
    <property type="component" value="Unassembled WGS sequence"/>
</dbReference>
<dbReference type="Pfam" id="PF17906">
    <property type="entry name" value="HTH_48"/>
    <property type="match status" value="1"/>
</dbReference>
<dbReference type="GO" id="GO:0042800">
    <property type="term" value="F:histone H3K4 methyltransferase activity"/>
    <property type="evidence" value="ECO:0007669"/>
    <property type="project" value="TreeGrafter"/>
</dbReference>
<dbReference type="GO" id="GO:0003697">
    <property type="term" value="F:single-stranded DNA binding"/>
    <property type="evidence" value="ECO:0007669"/>
    <property type="project" value="TreeGrafter"/>
</dbReference>
<dbReference type="PANTHER" id="PTHR46060:SF2">
    <property type="entry name" value="HISTONE-LYSINE N-METHYLTRANSFERASE SETMAR"/>
    <property type="match status" value="1"/>
</dbReference>
<organism evidence="3 4">
    <name type="scientific">Acromyrmex heyeri</name>
    <dbReference type="NCBI Taxonomy" id="230685"/>
    <lineage>
        <taxon>Eukaryota</taxon>
        <taxon>Metazoa</taxon>
        <taxon>Ecdysozoa</taxon>
        <taxon>Arthropoda</taxon>
        <taxon>Hexapoda</taxon>
        <taxon>Insecta</taxon>
        <taxon>Pterygota</taxon>
        <taxon>Neoptera</taxon>
        <taxon>Endopterygota</taxon>
        <taxon>Hymenoptera</taxon>
        <taxon>Apocrita</taxon>
        <taxon>Aculeata</taxon>
        <taxon>Formicoidea</taxon>
        <taxon>Formicidae</taxon>
        <taxon>Myrmicinae</taxon>
        <taxon>Acromyrmex</taxon>
    </lineage>
</organism>
<dbReference type="GO" id="GO:0031297">
    <property type="term" value="P:replication fork processing"/>
    <property type="evidence" value="ECO:0007669"/>
    <property type="project" value="TreeGrafter"/>
</dbReference>
<feature type="non-terminal residue" evidence="3">
    <location>
        <position position="203"/>
    </location>
</feature>
<feature type="region of interest" description="Disordered" evidence="1">
    <location>
        <begin position="27"/>
        <end position="47"/>
    </location>
</feature>
<dbReference type="GO" id="GO:0005634">
    <property type="term" value="C:nucleus"/>
    <property type="evidence" value="ECO:0007669"/>
    <property type="project" value="TreeGrafter"/>
</dbReference>
<keyword evidence="4" id="KW-1185">Reference proteome</keyword>
<keyword evidence="3" id="KW-0489">Methyltransferase</keyword>
<dbReference type="PANTHER" id="PTHR46060">
    <property type="entry name" value="MARINER MOS1 TRANSPOSASE-LIKE PROTEIN"/>
    <property type="match status" value="1"/>
</dbReference>
<evidence type="ECO:0000256" key="1">
    <source>
        <dbReference type="SAM" id="MobiDB-lite"/>
    </source>
</evidence>
<proteinExistence type="predicted"/>
<keyword evidence="3" id="KW-0808">Transferase</keyword>
<reference evidence="3 4" key="1">
    <citation type="submission" date="2020-02" db="EMBL/GenBank/DDBJ databases">
        <title>Relaxed selection underlies rapid genomic changes in the transitions from sociality to social parasitism in ants.</title>
        <authorList>
            <person name="Bi X."/>
        </authorList>
    </citation>
    <scope>NUCLEOTIDE SEQUENCE [LARGE SCALE GENOMIC DNA]</scope>
    <source>
        <strain evidence="3">BGI-DK2014b</strain>
        <tissue evidence="3">Whole body</tissue>
    </source>
</reference>
<dbReference type="GO" id="GO:0046975">
    <property type="term" value="F:histone H3K36 methyltransferase activity"/>
    <property type="evidence" value="ECO:0007669"/>
    <property type="project" value="TreeGrafter"/>
</dbReference>